<dbReference type="RefSeq" id="XP_070919666.1">
    <property type="nucleotide sequence ID" value="XM_071063565.1"/>
</dbReference>
<protein>
    <submittedName>
        <fullName evidence="1">Uncharacterized protein</fullName>
    </submittedName>
</protein>
<sequence length="228" mass="25047">MAMYYPRHFFGSRAGSLLRRQNFDPATMCLPGTITSLPNCDNLAVMQTRIQELRNQQVSDEELARYVCTQDILNAHVGCKNDIRQCMLTTEFDAEWDTTIAEWNEACRPYFTATPTTPADIRLTATHDGGSCQSAFNLCMMWDAADSSCSSSHTSLAELSSCLCRSDIIAFASKCEVDGSVSCYRQTPNPASMWGAIYCSVTPTIPSATGGEPFIPIIGPTTVSFERS</sequence>
<accession>A0ABQ0GJP4</accession>
<dbReference type="GeneID" id="98178888"/>
<proteinExistence type="predicted"/>
<dbReference type="Proteomes" id="UP001628179">
    <property type="component" value="Unassembled WGS sequence"/>
</dbReference>
<evidence type="ECO:0000313" key="2">
    <source>
        <dbReference type="Proteomes" id="UP001628179"/>
    </source>
</evidence>
<reference evidence="1 2" key="1">
    <citation type="submission" date="2024-09" db="EMBL/GenBank/DDBJ databases">
        <title>Itraconazole resistance in Madurella fahalii resulting from another homologue of gene encoding cytochrome P450 14-alpha sterol demethylase (CYP51).</title>
        <authorList>
            <person name="Yoshioka I."/>
            <person name="Fahal A.H."/>
            <person name="Kaneko S."/>
            <person name="Yaguchi T."/>
        </authorList>
    </citation>
    <scope>NUCLEOTIDE SEQUENCE [LARGE SCALE GENOMIC DNA]</scope>
    <source>
        <strain evidence="1 2">IFM 68171</strain>
    </source>
</reference>
<name>A0ABQ0GJP4_9PEZI</name>
<comment type="caution">
    <text evidence="1">The sequence shown here is derived from an EMBL/GenBank/DDBJ whole genome shotgun (WGS) entry which is preliminary data.</text>
</comment>
<keyword evidence="2" id="KW-1185">Reference proteome</keyword>
<dbReference type="EMBL" id="BAAFSV010000004">
    <property type="protein sequence ID" value="GAB1317935.1"/>
    <property type="molecule type" value="Genomic_DNA"/>
</dbReference>
<gene>
    <name evidence="1" type="ORF">MFIFM68171_08145</name>
</gene>
<organism evidence="1 2">
    <name type="scientific">Madurella fahalii</name>
    <dbReference type="NCBI Taxonomy" id="1157608"/>
    <lineage>
        <taxon>Eukaryota</taxon>
        <taxon>Fungi</taxon>
        <taxon>Dikarya</taxon>
        <taxon>Ascomycota</taxon>
        <taxon>Pezizomycotina</taxon>
        <taxon>Sordariomycetes</taxon>
        <taxon>Sordariomycetidae</taxon>
        <taxon>Sordariales</taxon>
        <taxon>Sordariales incertae sedis</taxon>
        <taxon>Madurella</taxon>
    </lineage>
</organism>
<evidence type="ECO:0000313" key="1">
    <source>
        <dbReference type="EMBL" id="GAB1317935.1"/>
    </source>
</evidence>